<dbReference type="Gene3D" id="2.40.50.100">
    <property type="match status" value="1"/>
</dbReference>
<feature type="domain" description="Multidrug resistance protein MdtA-like alpha-helical hairpin" evidence="3">
    <location>
        <begin position="175"/>
        <end position="237"/>
    </location>
</feature>
<gene>
    <name evidence="4" type="ORF">H6G97_37140</name>
</gene>
<protein>
    <submittedName>
        <fullName evidence="4">HlyD family efflux transporter periplasmic adaptor subunit</fullName>
    </submittedName>
</protein>
<dbReference type="RefSeq" id="WP_190945625.1">
    <property type="nucleotide sequence ID" value="NZ_JACJSI010000195.1"/>
</dbReference>
<keyword evidence="5" id="KW-1185">Reference proteome</keyword>
<reference evidence="4 5" key="1">
    <citation type="journal article" date="2020" name="ISME J.">
        <title>Comparative genomics reveals insights into cyanobacterial evolution and habitat adaptation.</title>
        <authorList>
            <person name="Chen M.Y."/>
            <person name="Teng W.K."/>
            <person name="Zhao L."/>
            <person name="Hu C.X."/>
            <person name="Zhou Y.K."/>
            <person name="Han B.P."/>
            <person name="Song L.R."/>
            <person name="Shu W.S."/>
        </authorList>
    </citation>
    <scope>NUCLEOTIDE SEQUENCE [LARGE SCALE GENOMIC DNA]</scope>
    <source>
        <strain evidence="4 5">FACHB-838</strain>
    </source>
</reference>
<keyword evidence="2" id="KW-0175">Coiled coil</keyword>
<dbReference type="Pfam" id="PF25876">
    <property type="entry name" value="HH_MFP_RND"/>
    <property type="match status" value="1"/>
</dbReference>
<evidence type="ECO:0000313" key="4">
    <source>
        <dbReference type="EMBL" id="MBD2534788.1"/>
    </source>
</evidence>
<organism evidence="4 5">
    <name type="scientific">Nostoc flagelliforme FACHB-838</name>
    <dbReference type="NCBI Taxonomy" id="2692904"/>
    <lineage>
        <taxon>Bacteria</taxon>
        <taxon>Bacillati</taxon>
        <taxon>Cyanobacteriota</taxon>
        <taxon>Cyanophyceae</taxon>
        <taxon>Nostocales</taxon>
        <taxon>Nostocaceae</taxon>
        <taxon>Nostoc</taxon>
    </lineage>
</organism>
<evidence type="ECO:0000313" key="5">
    <source>
        <dbReference type="Proteomes" id="UP000623440"/>
    </source>
</evidence>
<dbReference type="Proteomes" id="UP000623440">
    <property type="component" value="Unassembled WGS sequence"/>
</dbReference>
<dbReference type="InterPro" id="IPR014315">
    <property type="entry name" value="ABC_heterocyst_DevB"/>
</dbReference>
<dbReference type="EMBL" id="JACJSI010000195">
    <property type="protein sequence ID" value="MBD2534788.1"/>
    <property type="molecule type" value="Genomic_DNA"/>
</dbReference>
<sequence>MFFLANFLSTQFLFASTHYINRQHCSPQSSVFQLNIRRLIVFSLLSSCVACSSIQPNNQVSRETPIQAVSNTSLVAALGKLIPEGDVIRISVVNAQDSRVNQILVQEGGYVKANQVIAILQGQNLAEQELRDAQANVKIKRSQLLKIQQGDAKVGEIAAQGDTITELQARLRTETMQRKAAIAEVSASLDNAKLKYQRYTALASAGAITRSDLDDARAEFRKALATLNQNQAALANTTSTLPAQIAKEESNLRKLQEVRPVDVQIGKAELDQALIQVEQKKAELEDKQVRVPVAGQILKINTRVGEQVNVQQGIAELGQTRQMYVIAEVYETDIFKVKLGQKAIIVSEYGGFQGEIQGKVSQIGLQIGKTRLEQDENKPTTDVNNRVVEVKVRLDPKDSRKVATFTGMRVRVKIGTELNSNSSGVS</sequence>
<dbReference type="NCBIfam" id="TIGR02971">
    <property type="entry name" value="heterocyst_DevB"/>
    <property type="match status" value="1"/>
</dbReference>
<evidence type="ECO:0000259" key="3">
    <source>
        <dbReference type="Pfam" id="PF25876"/>
    </source>
</evidence>
<dbReference type="InterPro" id="IPR050465">
    <property type="entry name" value="UPF0194_transport"/>
</dbReference>
<evidence type="ECO:0000256" key="1">
    <source>
        <dbReference type="ARBA" id="ARBA00004196"/>
    </source>
</evidence>
<dbReference type="Gene3D" id="2.40.30.170">
    <property type="match status" value="1"/>
</dbReference>
<accession>A0ABR8E006</accession>
<comment type="caution">
    <text evidence="4">The sequence shown here is derived from an EMBL/GenBank/DDBJ whole genome shotgun (WGS) entry which is preliminary data.</text>
</comment>
<dbReference type="InterPro" id="IPR058624">
    <property type="entry name" value="MdtA-like_HH"/>
</dbReference>
<evidence type="ECO:0000256" key="2">
    <source>
        <dbReference type="ARBA" id="ARBA00023054"/>
    </source>
</evidence>
<dbReference type="PANTHER" id="PTHR32347:SF27">
    <property type="entry name" value="RND EFFLUX PUMP MEMBRANE FUSION PROTEIN BARREL-SANDWICH DOMAIN-CONTAINING PROTEIN"/>
    <property type="match status" value="1"/>
</dbReference>
<proteinExistence type="predicted"/>
<comment type="subcellular location">
    <subcellularLocation>
        <location evidence="1">Cell envelope</location>
    </subcellularLocation>
</comment>
<dbReference type="Gene3D" id="1.10.287.470">
    <property type="entry name" value="Helix hairpin bin"/>
    <property type="match status" value="1"/>
</dbReference>
<name>A0ABR8E006_9NOSO</name>
<dbReference type="SUPFAM" id="SSF111369">
    <property type="entry name" value="HlyD-like secretion proteins"/>
    <property type="match status" value="2"/>
</dbReference>
<dbReference type="PANTHER" id="PTHR32347">
    <property type="entry name" value="EFFLUX SYSTEM COMPONENT YKNX-RELATED"/>
    <property type="match status" value="1"/>
</dbReference>